<comment type="caution">
    <text evidence="2">The sequence shown here is derived from an EMBL/GenBank/DDBJ whole genome shotgun (WGS) entry which is preliminary data.</text>
</comment>
<dbReference type="AlphaFoldDB" id="A0A956NFP9"/>
<keyword evidence="1" id="KW-0732">Signal</keyword>
<proteinExistence type="predicted"/>
<dbReference type="SUPFAM" id="SSF63446">
    <property type="entry name" value="Type I dockerin domain"/>
    <property type="match status" value="1"/>
</dbReference>
<dbReference type="InterPro" id="IPR002105">
    <property type="entry name" value="Dockerin_1_rpt"/>
</dbReference>
<dbReference type="GO" id="GO:0000272">
    <property type="term" value="P:polysaccharide catabolic process"/>
    <property type="evidence" value="ECO:0007669"/>
    <property type="project" value="InterPro"/>
</dbReference>
<dbReference type="Proteomes" id="UP000739538">
    <property type="component" value="Unassembled WGS sequence"/>
</dbReference>
<dbReference type="InterPro" id="IPR036439">
    <property type="entry name" value="Dockerin_dom_sf"/>
</dbReference>
<gene>
    <name evidence="2" type="ORF">KDA27_19225</name>
</gene>
<dbReference type="Pfam" id="PF00404">
    <property type="entry name" value="Dockerin_1"/>
    <property type="match status" value="1"/>
</dbReference>
<evidence type="ECO:0000313" key="3">
    <source>
        <dbReference type="Proteomes" id="UP000739538"/>
    </source>
</evidence>
<feature type="signal peptide" evidence="1">
    <location>
        <begin position="1"/>
        <end position="21"/>
    </location>
</feature>
<dbReference type="Gene3D" id="1.10.1330.10">
    <property type="entry name" value="Dockerin domain"/>
    <property type="match status" value="1"/>
</dbReference>
<feature type="chain" id="PRO_5037165443" description="T9SS type A sorting domain-containing protein" evidence="1">
    <location>
        <begin position="22"/>
        <end position="355"/>
    </location>
</feature>
<dbReference type="InterPro" id="IPR018247">
    <property type="entry name" value="EF_Hand_1_Ca_BS"/>
</dbReference>
<reference evidence="2" key="1">
    <citation type="submission" date="2020-04" db="EMBL/GenBank/DDBJ databases">
        <authorList>
            <person name="Zhang T."/>
        </authorList>
    </citation>
    <scope>NUCLEOTIDE SEQUENCE</scope>
    <source>
        <strain evidence="2">HKST-UBA02</strain>
    </source>
</reference>
<dbReference type="PROSITE" id="PS00018">
    <property type="entry name" value="EF_HAND_1"/>
    <property type="match status" value="1"/>
</dbReference>
<evidence type="ECO:0000313" key="2">
    <source>
        <dbReference type="EMBL" id="MCA9757932.1"/>
    </source>
</evidence>
<reference evidence="2" key="2">
    <citation type="journal article" date="2021" name="Microbiome">
        <title>Successional dynamics and alternative stable states in a saline activated sludge microbial community over 9 years.</title>
        <authorList>
            <person name="Wang Y."/>
            <person name="Ye J."/>
            <person name="Ju F."/>
            <person name="Liu L."/>
            <person name="Boyd J.A."/>
            <person name="Deng Y."/>
            <person name="Parks D.H."/>
            <person name="Jiang X."/>
            <person name="Yin X."/>
            <person name="Woodcroft B.J."/>
            <person name="Tyson G.W."/>
            <person name="Hugenholtz P."/>
            <person name="Polz M.F."/>
            <person name="Zhang T."/>
        </authorList>
    </citation>
    <scope>NUCLEOTIDE SEQUENCE</scope>
    <source>
        <strain evidence="2">HKST-UBA02</strain>
    </source>
</reference>
<organism evidence="2 3">
    <name type="scientific">Eiseniibacteriota bacterium</name>
    <dbReference type="NCBI Taxonomy" id="2212470"/>
    <lineage>
        <taxon>Bacteria</taxon>
        <taxon>Candidatus Eiseniibacteriota</taxon>
    </lineage>
</organism>
<protein>
    <recommendedName>
        <fullName evidence="4">T9SS type A sorting domain-containing protein</fullName>
    </recommendedName>
</protein>
<evidence type="ECO:0008006" key="4">
    <source>
        <dbReference type="Google" id="ProtNLM"/>
    </source>
</evidence>
<sequence length="355" mass="38451">MHWKVIALSTLLLGVGLTASAHGQGAENPDFRIRAKLRPLESGWAAGESVGGADFRIHSRFMQVYYGGVHRQDEFKFKVSFDYTDVSGFDENYPGSVYDTDYDAYINDGFVGRVYMNTQDLGVGEMVYDSRHATPPDLPLPENFPDPVDVGDVVRVYAAGSSLPEIGDPLPSGQPLFESAFEEEFARGDVNQDGKVDEEDFVYLEANWDPLDQSGPHIGPANGDFDGDNRCDMADYDVFVLNWTDSHDPPAPPEFTSSVEGAEAFGRIEAVFPNPLRGTSEVRLYAPSAGLVQLGVYSVSGAKVSAKILRANGAGWVAVPFEGVSDNGAPLPSGVYLYRAAMGHDVASGSFTVLR</sequence>
<accession>A0A956NFP9</accession>
<name>A0A956NFP9_UNCEI</name>
<dbReference type="Gene3D" id="2.60.40.4070">
    <property type="match status" value="1"/>
</dbReference>
<dbReference type="EMBL" id="JAGQHS010000130">
    <property type="protein sequence ID" value="MCA9757932.1"/>
    <property type="molecule type" value="Genomic_DNA"/>
</dbReference>
<evidence type="ECO:0000256" key="1">
    <source>
        <dbReference type="SAM" id="SignalP"/>
    </source>
</evidence>
<dbReference type="GO" id="GO:0004553">
    <property type="term" value="F:hydrolase activity, hydrolyzing O-glycosyl compounds"/>
    <property type="evidence" value="ECO:0007669"/>
    <property type="project" value="InterPro"/>
</dbReference>